<dbReference type="Pfam" id="PF00930">
    <property type="entry name" value="DPPIV_N"/>
    <property type="match status" value="1"/>
</dbReference>
<evidence type="ECO:0000259" key="2">
    <source>
        <dbReference type="Pfam" id="PF00326"/>
    </source>
</evidence>
<evidence type="ECO:0000313" key="5">
    <source>
        <dbReference type="Proteomes" id="UP000198412"/>
    </source>
</evidence>
<accession>A0A238YDI6</accession>
<dbReference type="Pfam" id="PF00326">
    <property type="entry name" value="Peptidase_S9"/>
    <property type="match status" value="1"/>
</dbReference>
<evidence type="ECO:0000259" key="3">
    <source>
        <dbReference type="Pfam" id="PF00930"/>
    </source>
</evidence>
<dbReference type="InterPro" id="IPR029058">
    <property type="entry name" value="AB_hydrolase_fold"/>
</dbReference>
<dbReference type="GO" id="GO:0004252">
    <property type="term" value="F:serine-type endopeptidase activity"/>
    <property type="evidence" value="ECO:0007669"/>
    <property type="project" value="TreeGrafter"/>
</dbReference>
<organism evidence="4 5">
    <name type="scientific">Lutibacter flavus</name>
    <dbReference type="NCBI Taxonomy" id="691689"/>
    <lineage>
        <taxon>Bacteria</taxon>
        <taxon>Pseudomonadati</taxon>
        <taxon>Bacteroidota</taxon>
        <taxon>Flavobacteriia</taxon>
        <taxon>Flavobacteriales</taxon>
        <taxon>Flavobacteriaceae</taxon>
        <taxon>Lutibacter</taxon>
    </lineage>
</organism>
<dbReference type="PANTHER" id="PTHR42776:SF4">
    <property type="entry name" value="ACYLAMINO-ACID-RELEASING ENZYME"/>
    <property type="match status" value="1"/>
</dbReference>
<evidence type="ECO:0000256" key="1">
    <source>
        <dbReference type="ARBA" id="ARBA00022801"/>
    </source>
</evidence>
<proteinExistence type="predicted"/>
<feature type="domain" description="Peptidase S9 prolyl oligopeptidase catalytic" evidence="2">
    <location>
        <begin position="685"/>
        <end position="855"/>
    </location>
</feature>
<dbReference type="InterPro" id="IPR002469">
    <property type="entry name" value="Peptidase_S9B_N"/>
</dbReference>
<dbReference type="InterPro" id="IPR001375">
    <property type="entry name" value="Peptidase_S9_cat"/>
</dbReference>
<dbReference type="GO" id="GO:0006508">
    <property type="term" value="P:proteolysis"/>
    <property type="evidence" value="ECO:0007669"/>
    <property type="project" value="InterPro"/>
</dbReference>
<gene>
    <name evidence="4" type="ORF">SAMN04488111_2448</name>
</gene>
<name>A0A238YDI6_9FLAO</name>
<sequence>MLFLLACPVSGQVNKTKQLTASDYKLWSNLTTESISEQGRWVSYSLSYESIMDTLFVKNTVTDKTFEFAKGFKGKFLGETWFGCLLPENRFHLQNLITGKIQVVDQVQSFVFVNEGQYILLFCNSQDEKTKIIIKNLKGAILDTIVNVTSFSLSPKSDKLAFCTSNSNKSKVGLLQFGKKIIKSMVTSSNDNAFENIVWHREGTSIVFVARSVSAKAFTANTILFYKIKNKQLFQYNTKTRKSWPKEMVLVANYVSSLGISDDEECVFFKMKKDIKIKNDKNNLNVQIWNTKDKELYPLRTIYDKSLTTLRTPRVGAWWPEKGKLRAVGDNEHPNVLLNGNQQWALVYNPDVYKPSSNREPYQDYYLVDIATNVKTLFLKKQYGSSGYLFFSPQGKYIVYFRAHNWWVYSIANQKHTNITKNKEISFFNDSSDQPEEPAPYGLLGWTKNDASLLIYDQFDIWEFSMDKNRGGKKLTQGRERKQIFRLANIEYWDPSSVNSKPQIINLENGVTLKVKAIDNSKSGYVRLNKNRKIAPIVFESKLLSSIKKAKKNNVFTFVKEDFNDPPELIVKSGNAQQKTVFKSNPQHFNYKWGFSRLIKYKKSKESELKGVLFYPFNYNAKKQYPMIVDIYEKQTHKLHKYTNPSLLNGAEFNITFFTSQGYFVLLPDIVYEIGNPGFSAVDCVIAATKTALSLAPIDKNKLGIVGHSFGGYETNFIITQTNMFAAAVAGAGVSDLTSCYFSVNKGELNSNAWRFEYQQFRMGKPWFENKEGYLRNSPLNAVSNVTTPLLSYTGEEDPTVDPYQSMEFYIALRRLKKEHIMLIYPKDDHAIQIPENQIDLTGRLSDWFGYYLKEEKRPDWFEPQ</sequence>
<dbReference type="Gene3D" id="3.40.50.1820">
    <property type="entry name" value="alpha/beta hydrolase"/>
    <property type="match status" value="1"/>
</dbReference>
<reference evidence="5" key="1">
    <citation type="submission" date="2017-06" db="EMBL/GenBank/DDBJ databases">
        <authorList>
            <person name="Varghese N."/>
            <person name="Submissions S."/>
        </authorList>
    </citation>
    <scope>NUCLEOTIDE SEQUENCE [LARGE SCALE GENOMIC DNA]</scope>
    <source>
        <strain evidence="5">DSM 27993</strain>
    </source>
</reference>
<dbReference type="EMBL" id="FZNX01000004">
    <property type="protein sequence ID" value="SNR68419.1"/>
    <property type="molecule type" value="Genomic_DNA"/>
</dbReference>
<dbReference type="SUPFAM" id="SSF53474">
    <property type="entry name" value="alpha/beta-Hydrolases"/>
    <property type="match status" value="1"/>
</dbReference>
<dbReference type="AlphaFoldDB" id="A0A238YDI6"/>
<keyword evidence="1" id="KW-0378">Hydrolase</keyword>
<dbReference type="PANTHER" id="PTHR42776">
    <property type="entry name" value="SERINE PEPTIDASE S9 FAMILY MEMBER"/>
    <property type="match status" value="1"/>
</dbReference>
<keyword evidence="5" id="KW-1185">Reference proteome</keyword>
<dbReference type="Proteomes" id="UP000198412">
    <property type="component" value="Unassembled WGS sequence"/>
</dbReference>
<feature type="domain" description="Dipeptidylpeptidase IV N-terminal" evidence="3">
    <location>
        <begin position="362"/>
        <end position="433"/>
    </location>
</feature>
<dbReference type="SUPFAM" id="SSF82171">
    <property type="entry name" value="DPP6 N-terminal domain-like"/>
    <property type="match status" value="1"/>
</dbReference>
<evidence type="ECO:0000313" key="4">
    <source>
        <dbReference type="EMBL" id="SNR68419.1"/>
    </source>
</evidence>
<protein>
    <submittedName>
        <fullName evidence="4">Dipeptidyl peptidase IV (DPP IV) N-terminal region</fullName>
    </submittedName>
</protein>